<proteinExistence type="predicted"/>
<sequence length="143" mass="15241">MKIATAIQLFLSIALVVIFCLAYLPVTGSIADETAPIEEPAEMQTTQEVAVEKLQDLGEFHALWSINDGTGVRLVVTGGPESTAVGLRFAGIQSVNVVEDTADMADHTMWLIIVALRLQPDRVCQVIIGNSPASTASFECPIG</sequence>
<gene>
    <name evidence="1" type="ORF">UV74_C0002G0055</name>
</gene>
<dbReference type="Proteomes" id="UP000034090">
    <property type="component" value="Unassembled WGS sequence"/>
</dbReference>
<evidence type="ECO:0000313" key="2">
    <source>
        <dbReference type="Proteomes" id="UP000034090"/>
    </source>
</evidence>
<name>A0A0G1DLT9_9BACT</name>
<dbReference type="AlphaFoldDB" id="A0A0G1DLT9"/>
<accession>A0A0G1DLT9</accession>
<organism evidence="1 2">
    <name type="scientific">Candidatus Woesebacteria bacterium GW2011_GWB1_43_14</name>
    <dbReference type="NCBI Taxonomy" id="1618578"/>
    <lineage>
        <taxon>Bacteria</taxon>
        <taxon>Candidatus Woeseibacteriota</taxon>
    </lineage>
</organism>
<protein>
    <submittedName>
        <fullName evidence="1">Uncharacterized protein</fullName>
    </submittedName>
</protein>
<comment type="caution">
    <text evidence="1">The sequence shown here is derived from an EMBL/GenBank/DDBJ whole genome shotgun (WGS) entry which is preliminary data.</text>
</comment>
<reference evidence="1 2" key="1">
    <citation type="journal article" date="2015" name="Nature">
        <title>rRNA introns, odd ribosomes, and small enigmatic genomes across a large radiation of phyla.</title>
        <authorList>
            <person name="Brown C.T."/>
            <person name="Hug L.A."/>
            <person name="Thomas B.C."/>
            <person name="Sharon I."/>
            <person name="Castelle C.J."/>
            <person name="Singh A."/>
            <person name="Wilkins M.J."/>
            <person name="Williams K.H."/>
            <person name="Banfield J.F."/>
        </authorList>
    </citation>
    <scope>NUCLEOTIDE SEQUENCE [LARGE SCALE GENOMIC DNA]</scope>
</reference>
<evidence type="ECO:0000313" key="1">
    <source>
        <dbReference type="EMBL" id="KKS98835.1"/>
    </source>
</evidence>
<dbReference type="EMBL" id="LCFQ01000002">
    <property type="protein sequence ID" value="KKS98835.1"/>
    <property type="molecule type" value="Genomic_DNA"/>
</dbReference>